<organism evidence="3 4">
    <name type="scientific">Providencia stuartii</name>
    <dbReference type="NCBI Taxonomy" id="588"/>
    <lineage>
        <taxon>Bacteria</taxon>
        <taxon>Pseudomonadati</taxon>
        <taxon>Pseudomonadota</taxon>
        <taxon>Gammaproteobacteria</taxon>
        <taxon>Enterobacterales</taxon>
        <taxon>Morganellaceae</taxon>
        <taxon>Providencia</taxon>
    </lineage>
</organism>
<dbReference type="Proteomes" id="UP000179588">
    <property type="component" value="Unassembled WGS sequence"/>
</dbReference>
<proteinExistence type="predicted"/>
<dbReference type="EMBL" id="LVIE01000223">
    <property type="protein sequence ID" value="OHT22502.1"/>
    <property type="molecule type" value="Genomic_DNA"/>
</dbReference>
<keyword evidence="1" id="KW-0732">Signal</keyword>
<accession>A0A1S1HL10</accession>
<sequence length="381" mass="43199">MKGKHKLSSKIISLLLFAFTLLFSTATSAKPIVVTDILNRRVTVNVPVNKVILGEGRMLYLVAMLDKENPAKRIVAMGNDLQTSDPATWRQYSQHFPQLKNIPTFSGTEKRSLNIEHALALQPDVIIMNIEAKTAIEEQGHDKALQKAGIPIIYVDFRYNPSNNTPLTMRLFGALWGEEKIAEQFIEFREQQLKRVSDVLAKNTPKKPRVFIERIGGYTDECCLTFGDGNFGRFVSLAGGDNIGAKNAPNTFYMMNPEQVLVADPDKIVITSANFSKFMPEGDWIGLGPNEELNAAKIKLEKYLKKPAYTGSNAVKNRQFYAIWHQFYNSPYDFIAIQQLAHWIHPELFADLNADKTFKTFYEQFLSIPYEPGYFVSLENK</sequence>
<dbReference type="PANTHER" id="PTHR30535:SF34">
    <property type="entry name" value="MOLYBDATE-BINDING PROTEIN MOLA"/>
    <property type="match status" value="1"/>
</dbReference>
<dbReference type="Pfam" id="PF01497">
    <property type="entry name" value="Peripla_BP_2"/>
    <property type="match status" value="1"/>
</dbReference>
<feature type="signal peptide" evidence="1">
    <location>
        <begin position="1"/>
        <end position="29"/>
    </location>
</feature>
<evidence type="ECO:0000313" key="3">
    <source>
        <dbReference type="EMBL" id="OHT22502.1"/>
    </source>
</evidence>
<dbReference type="PROSITE" id="PS50983">
    <property type="entry name" value="FE_B12_PBP"/>
    <property type="match status" value="1"/>
</dbReference>
<dbReference type="AlphaFoldDB" id="A0A1S1HL10"/>
<comment type="caution">
    <text evidence="3">The sequence shown here is derived from an EMBL/GenBank/DDBJ whole genome shotgun (WGS) entry which is preliminary data.</text>
</comment>
<gene>
    <name evidence="3" type="ORF">A3Q29_10240</name>
</gene>
<evidence type="ECO:0000256" key="1">
    <source>
        <dbReference type="SAM" id="SignalP"/>
    </source>
</evidence>
<dbReference type="InterPro" id="IPR050902">
    <property type="entry name" value="ABC_Transporter_SBP"/>
</dbReference>
<dbReference type="Gene3D" id="3.40.50.1980">
    <property type="entry name" value="Nitrogenase molybdenum iron protein domain"/>
    <property type="match status" value="2"/>
</dbReference>
<name>A0A1S1HL10_PROST</name>
<reference evidence="3 4" key="1">
    <citation type="submission" date="2016-03" db="EMBL/GenBank/DDBJ databases">
        <title>Genome sequence of Providencia stuartii strain, isolated from the salivary glands of larval Lucilia sericata.</title>
        <authorList>
            <person name="Yuan Y."/>
            <person name="Zhang Y."/>
            <person name="Fu S."/>
            <person name="Crippen T.L."/>
            <person name="Visi D."/>
            <person name="Benbow M.E."/>
            <person name="Allen M."/>
            <person name="Tomberlin J.K."/>
            <person name="Sze S.-H."/>
            <person name="Tarone A.M."/>
        </authorList>
    </citation>
    <scope>NUCLEOTIDE SEQUENCE [LARGE SCALE GENOMIC DNA]</scope>
    <source>
        <strain evidence="3 4">Crippen</strain>
    </source>
</reference>
<protein>
    <submittedName>
        <fullName evidence="3">ABC transporter substrate-binding protein</fullName>
    </submittedName>
</protein>
<evidence type="ECO:0000259" key="2">
    <source>
        <dbReference type="PROSITE" id="PS50983"/>
    </source>
</evidence>
<dbReference type="InterPro" id="IPR002491">
    <property type="entry name" value="ABC_transptr_periplasmic_BD"/>
</dbReference>
<dbReference type="PANTHER" id="PTHR30535">
    <property type="entry name" value="VITAMIN B12-BINDING PROTEIN"/>
    <property type="match status" value="1"/>
</dbReference>
<feature type="chain" id="PRO_5010225691" evidence="1">
    <location>
        <begin position="30"/>
        <end position="381"/>
    </location>
</feature>
<evidence type="ECO:0000313" key="4">
    <source>
        <dbReference type="Proteomes" id="UP000179588"/>
    </source>
</evidence>
<dbReference type="SUPFAM" id="SSF53807">
    <property type="entry name" value="Helical backbone' metal receptor"/>
    <property type="match status" value="1"/>
</dbReference>
<keyword evidence="4" id="KW-1185">Reference proteome</keyword>
<feature type="domain" description="Fe/B12 periplasmic-binding" evidence="2">
    <location>
        <begin position="50"/>
        <end position="352"/>
    </location>
</feature>